<dbReference type="RefSeq" id="XP_033397550.1">
    <property type="nucleotide sequence ID" value="XM_033540537.1"/>
</dbReference>
<feature type="compositionally biased region" description="Polar residues" evidence="1">
    <location>
        <begin position="1"/>
        <end position="12"/>
    </location>
</feature>
<evidence type="ECO:0000313" key="2">
    <source>
        <dbReference type="EMBL" id="KAF2141838.1"/>
    </source>
</evidence>
<dbReference type="GeneID" id="54298033"/>
<protein>
    <submittedName>
        <fullName evidence="2">Uncharacterized protein</fullName>
    </submittedName>
</protein>
<accession>A0A6A6BE96</accession>
<proteinExistence type="predicted"/>
<dbReference type="EMBL" id="ML995486">
    <property type="protein sequence ID" value="KAF2141838.1"/>
    <property type="molecule type" value="Genomic_DNA"/>
</dbReference>
<reference evidence="2" key="1">
    <citation type="journal article" date="2020" name="Stud. Mycol.">
        <title>101 Dothideomycetes genomes: a test case for predicting lifestyles and emergence of pathogens.</title>
        <authorList>
            <person name="Haridas S."/>
            <person name="Albert R."/>
            <person name="Binder M."/>
            <person name="Bloem J."/>
            <person name="Labutti K."/>
            <person name="Salamov A."/>
            <person name="Andreopoulos B."/>
            <person name="Baker S."/>
            <person name="Barry K."/>
            <person name="Bills G."/>
            <person name="Bluhm B."/>
            <person name="Cannon C."/>
            <person name="Castanera R."/>
            <person name="Culley D."/>
            <person name="Daum C."/>
            <person name="Ezra D."/>
            <person name="Gonzalez J."/>
            <person name="Henrissat B."/>
            <person name="Kuo A."/>
            <person name="Liang C."/>
            <person name="Lipzen A."/>
            <person name="Lutzoni F."/>
            <person name="Magnuson J."/>
            <person name="Mondo S."/>
            <person name="Nolan M."/>
            <person name="Ohm R."/>
            <person name="Pangilinan J."/>
            <person name="Park H.-J."/>
            <person name="Ramirez L."/>
            <person name="Alfaro M."/>
            <person name="Sun H."/>
            <person name="Tritt A."/>
            <person name="Yoshinaga Y."/>
            <person name="Zwiers L.-H."/>
            <person name="Turgeon B."/>
            <person name="Goodwin S."/>
            <person name="Spatafora J."/>
            <person name="Crous P."/>
            <person name="Grigoriev I."/>
        </authorList>
    </citation>
    <scope>NUCLEOTIDE SEQUENCE</scope>
    <source>
        <strain evidence="2">CBS 121167</strain>
    </source>
</reference>
<organism evidence="2 3">
    <name type="scientific">Aplosporella prunicola CBS 121167</name>
    <dbReference type="NCBI Taxonomy" id="1176127"/>
    <lineage>
        <taxon>Eukaryota</taxon>
        <taxon>Fungi</taxon>
        <taxon>Dikarya</taxon>
        <taxon>Ascomycota</taxon>
        <taxon>Pezizomycotina</taxon>
        <taxon>Dothideomycetes</taxon>
        <taxon>Dothideomycetes incertae sedis</taxon>
        <taxon>Botryosphaeriales</taxon>
        <taxon>Aplosporellaceae</taxon>
        <taxon>Aplosporella</taxon>
    </lineage>
</organism>
<evidence type="ECO:0000313" key="3">
    <source>
        <dbReference type="Proteomes" id="UP000799438"/>
    </source>
</evidence>
<dbReference type="AlphaFoldDB" id="A0A6A6BE96"/>
<name>A0A6A6BE96_9PEZI</name>
<evidence type="ECO:0000256" key="1">
    <source>
        <dbReference type="SAM" id="MobiDB-lite"/>
    </source>
</evidence>
<feature type="region of interest" description="Disordered" evidence="1">
    <location>
        <begin position="1"/>
        <end position="42"/>
    </location>
</feature>
<dbReference type="Proteomes" id="UP000799438">
    <property type="component" value="Unassembled WGS sequence"/>
</dbReference>
<gene>
    <name evidence="2" type="ORF">K452DRAFT_287808</name>
</gene>
<keyword evidence="3" id="KW-1185">Reference proteome</keyword>
<sequence>MTNSVSKTTSPPNKHTHAAANHGNHAHADANEQPAAPVDSRNIPWRCCQCGYRNPDTWYTRCRACGHEGGGCFVCWAEG</sequence>